<dbReference type="OMA" id="IGSFFQW"/>
<dbReference type="PROSITE" id="PS00216">
    <property type="entry name" value="SUGAR_TRANSPORT_1"/>
    <property type="match status" value="1"/>
</dbReference>
<dbReference type="InterPro" id="IPR005828">
    <property type="entry name" value="MFS_sugar_transport-like"/>
</dbReference>
<feature type="domain" description="Major facilitator superfamily (MFS) profile" evidence="6">
    <location>
        <begin position="28"/>
        <end position="384"/>
    </location>
</feature>
<evidence type="ECO:0000256" key="1">
    <source>
        <dbReference type="ARBA" id="ARBA00004141"/>
    </source>
</evidence>
<comment type="caution">
    <text evidence="7">The sequence shown here is derived from an EMBL/GenBank/DDBJ whole genome shotgun (WGS) entry which is preliminary data.</text>
</comment>
<feature type="transmembrane region" description="Helical" evidence="5">
    <location>
        <begin position="102"/>
        <end position="124"/>
    </location>
</feature>
<organism evidence="7 8">
    <name type="scientific">Orchesella cincta</name>
    <name type="common">Springtail</name>
    <name type="synonym">Podura cincta</name>
    <dbReference type="NCBI Taxonomy" id="48709"/>
    <lineage>
        <taxon>Eukaryota</taxon>
        <taxon>Metazoa</taxon>
        <taxon>Ecdysozoa</taxon>
        <taxon>Arthropoda</taxon>
        <taxon>Hexapoda</taxon>
        <taxon>Collembola</taxon>
        <taxon>Entomobryomorpha</taxon>
        <taxon>Entomobryoidea</taxon>
        <taxon>Orchesellidae</taxon>
        <taxon>Orchesellinae</taxon>
        <taxon>Orchesella</taxon>
    </lineage>
</organism>
<sequence>MKKGKYTVNNGDMEMGPACCGSNSHRMPQYLAAATVTIGGFSLGNVLGWSSPAIPNLANSGDFPDIQNYQKAWIGSLVTIGALVGACCSGYLIEKIGRKKSLLVVGIPYIIGWFTIALAHQIYMLYVGRFLTGFSVGALSLVAPVYLCEISQSDIRGFLGAIFQVTVTVGILFTFILGSVTSWKLLAATCGIFPLIFTIFSSFLPESPRYLIAKGRSEEALKALSWLRGSDLTNPSKEVLEEIDENASYGQFLGESAHWIPLASVMAFNAAYCGGVGCLIWTVMSEILPNHVIGFASGLATTFNWTLAFITTRFFQDLNDSLGIHNTFWLFAGACGAAVLFIYGFVPETKGKTLDMIQKENFQQNGTRSVEDIASVASSTADLV</sequence>
<feature type="transmembrane region" description="Helical" evidence="5">
    <location>
        <begin position="183"/>
        <end position="204"/>
    </location>
</feature>
<evidence type="ECO:0000256" key="2">
    <source>
        <dbReference type="ARBA" id="ARBA00022692"/>
    </source>
</evidence>
<dbReference type="PANTHER" id="PTHR48021">
    <property type="match status" value="1"/>
</dbReference>
<dbReference type="GO" id="GO:0016020">
    <property type="term" value="C:membrane"/>
    <property type="evidence" value="ECO:0007669"/>
    <property type="project" value="UniProtKB-SubCell"/>
</dbReference>
<dbReference type="GO" id="GO:0022857">
    <property type="term" value="F:transmembrane transporter activity"/>
    <property type="evidence" value="ECO:0007669"/>
    <property type="project" value="InterPro"/>
</dbReference>
<dbReference type="PANTHER" id="PTHR48021:SF1">
    <property type="entry name" value="GH07001P-RELATED"/>
    <property type="match status" value="1"/>
</dbReference>
<feature type="transmembrane region" description="Helical" evidence="5">
    <location>
        <begin position="30"/>
        <end position="52"/>
    </location>
</feature>
<evidence type="ECO:0000313" key="7">
    <source>
        <dbReference type="EMBL" id="ODM94060.1"/>
    </source>
</evidence>
<dbReference type="PROSITE" id="PS00217">
    <property type="entry name" value="SUGAR_TRANSPORT_2"/>
    <property type="match status" value="1"/>
</dbReference>
<keyword evidence="3 5" id="KW-1133">Transmembrane helix</keyword>
<comment type="subcellular location">
    <subcellularLocation>
        <location evidence="1">Membrane</location>
        <topology evidence="1">Multi-pass membrane protein</topology>
    </subcellularLocation>
</comment>
<dbReference type="Pfam" id="PF00083">
    <property type="entry name" value="Sugar_tr"/>
    <property type="match status" value="2"/>
</dbReference>
<feature type="transmembrane region" description="Helical" evidence="5">
    <location>
        <begin position="72"/>
        <end position="93"/>
    </location>
</feature>
<feature type="transmembrane region" description="Helical" evidence="5">
    <location>
        <begin position="327"/>
        <end position="346"/>
    </location>
</feature>
<dbReference type="InterPro" id="IPR036259">
    <property type="entry name" value="MFS_trans_sf"/>
</dbReference>
<dbReference type="InterPro" id="IPR050549">
    <property type="entry name" value="MFS_Trehalose_Transporter"/>
</dbReference>
<keyword evidence="2 5" id="KW-0812">Transmembrane</keyword>
<proteinExistence type="predicted"/>
<dbReference type="PROSITE" id="PS50850">
    <property type="entry name" value="MFS"/>
    <property type="match status" value="1"/>
</dbReference>
<feature type="transmembrane region" description="Helical" evidence="5">
    <location>
        <begin position="295"/>
        <end position="315"/>
    </location>
</feature>
<dbReference type="InterPro" id="IPR020846">
    <property type="entry name" value="MFS_dom"/>
</dbReference>
<feature type="transmembrane region" description="Helical" evidence="5">
    <location>
        <begin position="155"/>
        <end position="177"/>
    </location>
</feature>
<gene>
    <name evidence="7" type="ORF">Ocin01_12626</name>
</gene>
<name>A0A1D2MLY8_ORCCI</name>
<feature type="transmembrane region" description="Helical" evidence="5">
    <location>
        <begin position="259"/>
        <end position="283"/>
    </location>
</feature>
<keyword evidence="4 5" id="KW-0472">Membrane</keyword>
<dbReference type="AlphaFoldDB" id="A0A1D2MLY8"/>
<protein>
    <submittedName>
        <fullName evidence="7">Facilitated trehalose transporter Tret1</fullName>
    </submittedName>
</protein>
<evidence type="ECO:0000256" key="4">
    <source>
        <dbReference type="ARBA" id="ARBA00023136"/>
    </source>
</evidence>
<dbReference type="SUPFAM" id="SSF103473">
    <property type="entry name" value="MFS general substrate transporter"/>
    <property type="match status" value="2"/>
</dbReference>
<accession>A0A1D2MLY8</accession>
<dbReference type="EMBL" id="LJIJ01000867">
    <property type="protein sequence ID" value="ODM94060.1"/>
    <property type="molecule type" value="Genomic_DNA"/>
</dbReference>
<dbReference type="OrthoDB" id="4142200at2759"/>
<evidence type="ECO:0000259" key="6">
    <source>
        <dbReference type="PROSITE" id="PS50850"/>
    </source>
</evidence>
<evidence type="ECO:0000256" key="3">
    <source>
        <dbReference type="ARBA" id="ARBA00022989"/>
    </source>
</evidence>
<dbReference type="Gene3D" id="1.20.1250.20">
    <property type="entry name" value="MFS general substrate transporter like domains"/>
    <property type="match status" value="2"/>
</dbReference>
<keyword evidence="8" id="KW-1185">Reference proteome</keyword>
<evidence type="ECO:0000313" key="8">
    <source>
        <dbReference type="Proteomes" id="UP000094527"/>
    </source>
</evidence>
<dbReference type="STRING" id="48709.A0A1D2MLY8"/>
<evidence type="ECO:0000256" key="5">
    <source>
        <dbReference type="SAM" id="Phobius"/>
    </source>
</evidence>
<dbReference type="Proteomes" id="UP000094527">
    <property type="component" value="Unassembled WGS sequence"/>
</dbReference>
<reference evidence="7 8" key="1">
    <citation type="journal article" date="2016" name="Genome Biol. Evol.">
        <title>Gene Family Evolution Reflects Adaptation to Soil Environmental Stressors in the Genome of the Collembolan Orchesella cincta.</title>
        <authorList>
            <person name="Faddeeva-Vakhrusheva A."/>
            <person name="Derks M.F."/>
            <person name="Anvar S.Y."/>
            <person name="Agamennone V."/>
            <person name="Suring W."/>
            <person name="Smit S."/>
            <person name="van Straalen N.M."/>
            <person name="Roelofs D."/>
        </authorList>
    </citation>
    <scope>NUCLEOTIDE SEQUENCE [LARGE SCALE GENOMIC DNA]</scope>
    <source>
        <tissue evidence="7">Mixed pool</tissue>
    </source>
</reference>
<dbReference type="InterPro" id="IPR005829">
    <property type="entry name" value="Sugar_transporter_CS"/>
</dbReference>